<keyword evidence="6" id="KW-1185">Reference proteome</keyword>
<dbReference type="InterPro" id="IPR002901">
    <property type="entry name" value="MGlyc_endo_b_GlcNAc-like_dom"/>
</dbReference>
<dbReference type="AlphaFoldDB" id="A0A066U1Q2"/>
<feature type="signal peptide" evidence="3">
    <location>
        <begin position="1"/>
        <end position="23"/>
    </location>
</feature>
<dbReference type="Proteomes" id="UP000027345">
    <property type="component" value="Unassembled WGS sequence"/>
</dbReference>
<dbReference type="Gene3D" id="1.10.530.10">
    <property type="match status" value="1"/>
</dbReference>
<feature type="compositionally biased region" description="Low complexity" evidence="2">
    <location>
        <begin position="29"/>
        <end position="43"/>
    </location>
</feature>
<dbReference type="SMART" id="SM00047">
    <property type="entry name" value="LYZ2"/>
    <property type="match status" value="1"/>
</dbReference>
<evidence type="ECO:0000313" key="6">
    <source>
        <dbReference type="Proteomes" id="UP000027345"/>
    </source>
</evidence>
<dbReference type="PANTHER" id="PTHR33308">
    <property type="entry name" value="PEPTIDOGLYCAN HYDROLASE FLGJ"/>
    <property type="match status" value="1"/>
</dbReference>
<protein>
    <recommendedName>
        <fullName evidence="4">Mannosyl-glycoprotein endo-beta-N-acetylglucosamidase-like domain-containing protein</fullName>
    </recommendedName>
</protein>
<evidence type="ECO:0000256" key="2">
    <source>
        <dbReference type="SAM" id="MobiDB-lite"/>
    </source>
</evidence>
<dbReference type="PRINTS" id="PR01002">
    <property type="entry name" value="FLGFLGJ"/>
</dbReference>
<dbReference type="PANTHER" id="PTHR33308:SF9">
    <property type="entry name" value="PEPTIDOGLYCAN HYDROLASE FLGJ"/>
    <property type="match status" value="1"/>
</dbReference>
<evidence type="ECO:0000256" key="1">
    <source>
        <dbReference type="ARBA" id="ARBA00022801"/>
    </source>
</evidence>
<dbReference type="GO" id="GO:0004040">
    <property type="term" value="F:amidase activity"/>
    <property type="evidence" value="ECO:0007669"/>
    <property type="project" value="InterPro"/>
</dbReference>
<gene>
    <name evidence="5" type="ORF">DV20_23660</name>
</gene>
<dbReference type="STRING" id="287986.DV20_23660"/>
<feature type="domain" description="Mannosyl-glycoprotein endo-beta-N-acetylglucosamidase-like" evidence="4">
    <location>
        <begin position="53"/>
        <end position="213"/>
    </location>
</feature>
<comment type="caution">
    <text evidence="5">The sequence shown here is derived from an EMBL/GenBank/DDBJ whole genome shotgun (WGS) entry which is preliminary data.</text>
</comment>
<feature type="non-terminal residue" evidence="5">
    <location>
        <position position="243"/>
    </location>
</feature>
<accession>A0A066U1Q2</accession>
<dbReference type="RefSeq" id="WP_063607827.1">
    <property type="nucleotide sequence ID" value="NZ_JMQI01000048.1"/>
</dbReference>
<keyword evidence="3" id="KW-0732">Signal</keyword>
<dbReference type="eggNOG" id="COG1705">
    <property type="taxonomic scope" value="Bacteria"/>
</dbReference>
<evidence type="ECO:0000313" key="5">
    <source>
        <dbReference type="EMBL" id="KDN19777.1"/>
    </source>
</evidence>
<proteinExistence type="predicted"/>
<name>A0A066U1Q2_9PSEU</name>
<keyword evidence="1" id="KW-0378">Hydrolase</keyword>
<sequence>MTRTTTRITVGGLGALISTLALVAPASAGQPTTSDPGTSTTTQEQQRSAAMRAAAVKDGSQDDYVAAAGPAAQRVRDDFDIPASVTVAQSILESNWGRSSLSVNDRNFFGFKCTSPTNPGPFAKGCAPYPTTECVPPPCHTVNAYFRSYDSMENSFRDYGRLLTTSSTYQSALPYRHDPDAFIREVGRHYATDPDYVNKVISLMNTYNLYRFDSGTAPGASLGDEGIAASASYRYGTQEHMFS</sequence>
<feature type="chain" id="PRO_5039593830" description="Mannosyl-glycoprotein endo-beta-N-acetylglucosamidase-like domain-containing protein" evidence="3">
    <location>
        <begin position="24"/>
        <end position="243"/>
    </location>
</feature>
<dbReference type="InterPro" id="IPR051056">
    <property type="entry name" value="Glycosyl_Hydrolase_73"/>
</dbReference>
<organism evidence="5 6">
    <name type="scientific">Amycolatopsis rifamycinica</name>
    <dbReference type="NCBI Taxonomy" id="287986"/>
    <lineage>
        <taxon>Bacteria</taxon>
        <taxon>Bacillati</taxon>
        <taxon>Actinomycetota</taxon>
        <taxon>Actinomycetes</taxon>
        <taxon>Pseudonocardiales</taxon>
        <taxon>Pseudonocardiaceae</taxon>
        <taxon>Amycolatopsis</taxon>
    </lineage>
</organism>
<dbReference type="Pfam" id="PF01832">
    <property type="entry name" value="Glucosaminidase"/>
    <property type="match status" value="1"/>
</dbReference>
<evidence type="ECO:0000256" key="3">
    <source>
        <dbReference type="SAM" id="SignalP"/>
    </source>
</evidence>
<feature type="region of interest" description="Disordered" evidence="2">
    <location>
        <begin position="27"/>
        <end position="48"/>
    </location>
</feature>
<dbReference type="EMBL" id="JMQI01000048">
    <property type="protein sequence ID" value="KDN19777.1"/>
    <property type="molecule type" value="Genomic_DNA"/>
</dbReference>
<reference evidence="5 6" key="1">
    <citation type="submission" date="2014-05" db="EMBL/GenBank/DDBJ databases">
        <title>Draft genome sequence of Amycolatopsis rifamycinica DSM 46095.</title>
        <authorList>
            <person name="Lal R."/>
            <person name="Saxena A."/>
            <person name="Kumari R."/>
            <person name="Mukherjee U."/>
            <person name="Singh P."/>
            <person name="Sangwan N."/>
            <person name="Mahato N.K."/>
        </authorList>
    </citation>
    <scope>NUCLEOTIDE SEQUENCE [LARGE SCALE GENOMIC DNA]</scope>
    <source>
        <strain evidence="5 6">DSM 46095</strain>
    </source>
</reference>
<evidence type="ECO:0000259" key="4">
    <source>
        <dbReference type="SMART" id="SM00047"/>
    </source>
</evidence>